<keyword evidence="3 6" id="KW-0813">Transport</keyword>
<gene>
    <name evidence="8" type="ORF">GCM10008964_10460</name>
</gene>
<comment type="caution">
    <text evidence="8">The sequence shown here is derived from an EMBL/GenBank/DDBJ whole genome shotgun (WGS) entry which is preliminary data.</text>
</comment>
<name>A0ABP3D1D2_9GAMM</name>
<evidence type="ECO:0000256" key="4">
    <source>
        <dbReference type="ARBA" id="ARBA00022723"/>
    </source>
</evidence>
<evidence type="ECO:0000313" key="9">
    <source>
        <dbReference type="Proteomes" id="UP001501476"/>
    </source>
</evidence>
<dbReference type="InterPro" id="IPR006128">
    <property type="entry name" value="Lipoprotein_PsaA-like"/>
</dbReference>
<dbReference type="RefSeq" id="WP_343749571.1">
    <property type="nucleotide sequence ID" value="NZ_BAAADG010000003.1"/>
</dbReference>
<proteinExistence type="inferred from homology"/>
<evidence type="ECO:0000313" key="8">
    <source>
        <dbReference type="EMBL" id="GAA0220809.1"/>
    </source>
</evidence>
<dbReference type="Proteomes" id="UP001501476">
    <property type="component" value="Unassembled WGS sequence"/>
</dbReference>
<keyword evidence="9" id="KW-1185">Reference proteome</keyword>
<reference evidence="9" key="1">
    <citation type="journal article" date="2019" name="Int. J. Syst. Evol. Microbiol.">
        <title>The Global Catalogue of Microorganisms (GCM) 10K type strain sequencing project: providing services to taxonomists for standard genome sequencing and annotation.</title>
        <authorList>
            <consortium name="The Broad Institute Genomics Platform"/>
            <consortium name="The Broad Institute Genome Sequencing Center for Infectious Disease"/>
            <person name="Wu L."/>
            <person name="Ma J."/>
        </authorList>
    </citation>
    <scope>NUCLEOTIDE SEQUENCE [LARGE SCALE GENOMIC DNA]</scope>
    <source>
        <strain evidence="9">JCM 6886</strain>
    </source>
</reference>
<sequence length="296" mass="32213">MYKPLFTYLILIGLTFVIKSASANTINAVTSFGILADVVKNVGGKHVKVTSIVPPNGDPHSYEPSPGDVKLIKSADVIFLSGMGLENWFQRLAKAAGTSTAPIAVSKGIETYSVTAGYGQFRTDPHVWNDVDNVQVWVNNIEAALIEVRPDLTNEIQQAAQAYREKLTALDANIHAKLTSLPTDKRDILTSHDAFSYYTKAYGVRFLSPQGVSTETEASAATIAKLIDQIKQLGVTRYFLENSNNTRLVKQIANATGAKPGGRLYPESLSEENGPAATYIKLMQYNTQQIVTALSE</sequence>
<feature type="chain" id="PRO_5046846557" evidence="7">
    <location>
        <begin position="24"/>
        <end position="296"/>
    </location>
</feature>
<evidence type="ECO:0000256" key="7">
    <source>
        <dbReference type="SAM" id="SignalP"/>
    </source>
</evidence>
<evidence type="ECO:0000256" key="1">
    <source>
        <dbReference type="ARBA" id="ARBA00004196"/>
    </source>
</evidence>
<dbReference type="PANTHER" id="PTHR42953:SF1">
    <property type="entry name" value="METAL-BINDING PROTEIN HI_0362-RELATED"/>
    <property type="match status" value="1"/>
</dbReference>
<dbReference type="InterPro" id="IPR006127">
    <property type="entry name" value="ZnuA-like"/>
</dbReference>
<protein>
    <submittedName>
        <fullName evidence="8">Metal ABC transporter substrate-binding protein</fullName>
    </submittedName>
</protein>
<comment type="subcellular location">
    <subcellularLocation>
        <location evidence="1">Cell envelope</location>
    </subcellularLocation>
</comment>
<keyword evidence="4" id="KW-0479">Metal-binding</keyword>
<comment type="similarity">
    <text evidence="2 6">Belongs to the bacterial solute-binding protein 9 family.</text>
</comment>
<dbReference type="InterPro" id="IPR050492">
    <property type="entry name" value="Bact_metal-bind_prot9"/>
</dbReference>
<dbReference type="Pfam" id="PF01297">
    <property type="entry name" value="ZnuA"/>
    <property type="match status" value="1"/>
</dbReference>
<organism evidence="8 9">
    <name type="scientific">Methylophaga marina</name>
    <dbReference type="NCBI Taxonomy" id="45495"/>
    <lineage>
        <taxon>Bacteria</taxon>
        <taxon>Pseudomonadati</taxon>
        <taxon>Pseudomonadota</taxon>
        <taxon>Gammaproteobacteria</taxon>
        <taxon>Thiotrichales</taxon>
        <taxon>Piscirickettsiaceae</taxon>
        <taxon>Methylophaga</taxon>
    </lineage>
</organism>
<dbReference type="InterPro" id="IPR006129">
    <property type="entry name" value="AdhesinB"/>
</dbReference>
<feature type="signal peptide" evidence="7">
    <location>
        <begin position="1"/>
        <end position="23"/>
    </location>
</feature>
<evidence type="ECO:0000256" key="6">
    <source>
        <dbReference type="RuleBase" id="RU003512"/>
    </source>
</evidence>
<evidence type="ECO:0000256" key="5">
    <source>
        <dbReference type="ARBA" id="ARBA00022729"/>
    </source>
</evidence>
<dbReference type="PRINTS" id="PR00690">
    <property type="entry name" value="ADHESNFAMILY"/>
</dbReference>
<dbReference type="PANTHER" id="PTHR42953">
    <property type="entry name" value="HIGH-AFFINITY ZINC UPTAKE SYSTEM PROTEIN ZNUA-RELATED"/>
    <property type="match status" value="1"/>
</dbReference>
<evidence type="ECO:0000256" key="3">
    <source>
        <dbReference type="ARBA" id="ARBA00022448"/>
    </source>
</evidence>
<dbReference type="PRINTS" id="PR00691">
    <property type="entry name" value="ADHESINB"/>
</dbReference>
<keyword evidence="5 7" id="KW-0732">Signal</keyword>
<dbReference type="Gene3D" id="3.40.50.1980">
    <property type="entry name" value="Nitrogenase molybdenum iron protein domain"/>
    <property type="match status" value="2"/>
</dbReference>
<evidence type="ECO:0000256" key="2">
    <source>
        <dbReference type="ARBA" id="ARBA00011028"/>
    </source>
</evidence>
<accession>A0ABP3D1D2</accession>
<dbReference type="EMBL" id="BAAADG010000003">
    <property type="protein sequence ID" value="GAA0220809.1"/>
    <property type="molecule type" value="Genomic_DNA"/>
</dbReference>
<dbReference type="SUPFAM" id="SSF53807">
    <property type="entry name" value="Helical backbone' metal receptor"/>
    <property type="match status" value="1"/>
</dbReference>